<proteinExistence type="predicted"/>
<evidence type="ECO:0000256" key="1">
    <source>
        <dbReference type="SAM" id="Phobius"/>
    </source>
</evidence>
<evidence type="ECO:0000313" key="3">
    <source>
        <dbReference type="Proteomes" id="UP000006048"/>
    </source>
</evidence>
<gene>
    <name evidence="2" type="ordered locus">Turpa_3465</name>
</gene>
<evidence type="ECO:0000313" key="2">
    <source>
        <dbReference type="EMBL" id="AFM14102.1"/>
    </source>
</evidence>
<feature type="transmembrane region" description="Helical" evidence="1">
    <location>
        <begin position="57"/>
        <end position="83"/>
    </location>
</feature>
<sequence>MNWEDLLFGNIGSIGFYVVIILALGIRKIRVKLFRWYSLLIGVALCSFVGYKLQPIIGILAAIPAGLMGLFASSILAFLIAGMEELRKRNNSRNQA</sequence>
<dbReference type="Proteomes" id="UP000006048">
    <property type="component" value="Chromosome"/>
</dbReference>
<dbReference type="HOGENOM" id="CLU_2358859_0_0_12"/>
<reference evidence="2 3" key="1">
    <citation type="submission" date="2012-06" db="EMBL/GenBank/DDBJ databases">
        <title>The complete chromosome of genome of Turneriella parva DSM 21527.</title>
        <authorList>
            <consortium name="US DOE Joint Genome Institute (JGI-PGF)"/>
            <person name="Lucas S."/>
            <person name="Han J."/>
            <person name="Lapidus A."/>
            <person name="Bruce D."/>
            <person name="Goodwin L."/>
            <person name="Pitluck S."/>
            <person name="Peters L."/>
            <person name="Kyrpides N."/>
            <person name="Mavromatis K."/>
            <person name="Ivanova N."/>
            <person name="Mikhailova N."/>
            <person name="Chertkov O."/>
            <person name="Detter J.C."/>
            <person name="Tapia R."/>
            <person name="Han C."/>
            <person name="Land M."/>
            <person name="Hauser L."/>
            <person name="Markowitz V."/>
            <person name="Cheng J.-F."/>
            <person name="Hugenholtz P."/>
            <person name="Woyke T."/>
            <person name="Wu D."/>
            <person name="Gronow S."/>
            <person name="Wellnitz S."/>
            <person name="Brambilla E."/>
            <person name="Klenk H.-P."/>
            <person name="Eisen J.A."/>
        </authorList>
    </citation>
    <scope>NUCLEOTIDE SEQUENCE [LARGE SCALE GENOMIC DNA]</scope>
    <source>
        <strain evidence="3">ATCC BAA-1111 / DSM 21527 / NCTC 11395 / H</strain>
    </source>
</reference>
<organism evidence="2 3">
    <name type="scientific">Turneriella parva (strain ATCC BAA-1111 / DSM 21527 / NCTC 11395 / H)</name>
    <name type="common">Leptospira parva</name>
    <dbReference type="NCBI Taxonomy" id="869212"/>
    <lineage>
        <taxon>Bacteria</taxon>
        <taxon>Pseudomonadati</taxon>
        <taxon>Spirochaetota</taxon>
        <taxon>Spirochaetia</taxon>
        <taxon>Leptospirales</taxon>
        <taxon>Leptospiraceae</taxon>
        <taxon>Turneriella</taxon>
    </lineage>
</organism>
<dbReference type="KEGG" id="tpx:Turpa_3465"/>
<dbReference type="RefSeq" id="WP_014804591.1">
    <property type="nucleotide sequence ID" value="NC_018020.1"/>
</dbReference>
<keyword evidence="1" id="KW-1133">Transmembrane helix</keyword>
<name>I4B9Z5_TURPD</name>
<feature type="transmembrane region" description="Helical" evidence="1">
    <location>
        <begin position="33"/>
        <end position="51"/>
    </location>
</feature>
<feature type="transmembrane region" description="Helical" evidence="1">
    <location>
        <begin position="6"/>
        <end position="26"/>
    </location>
</feature>
<keyword evidence="3" id="KW-1185">Reference proteome</keyword>
<protein>
    <submittedName>
        <fullName evidence="2">Uncharacterized protein</fullName>
    </submittedName>
</protein>
<keyword evidence="1" id="KW-0812">Transmembrane</keyword>
<accession>I4B9Z5</accession>
<dbReference type="AlphaFoldDB" id="I4B9Z5"/>
<keyword evidence="1" id="KW-0472">Membrane</keyword>
<dbReference type="EMBL" id="CP002959">
    <property type="protein sequence ID" value="AFM14102.1"/>
    <property type="molecule type" value="Genomic_DNA"/>
</dbReference>